<evidence type="ECO:0000256" key="1">
    <source>
        <dbReference type="SAM" id="MobiDB-lite"/>
    </source>
</evidence>
<accession>A0A8X6XJI4</accession>
<keyword evidence="3" id="KW-1185">Reference proteome</keyword>
<organism evidence="2 3">
    <name type="scientific">Trichonephila inaurata madagascariensis</name>
    <dbReference type="NCBI Taxonomy" id="2747483"/>
    <lineage>
        <taxon>Eukaryota</taxon>
        <taxon>Metazoa</taxon>
        <taxon>Ecdysozoa</taxon>
        <taxon>Arthropoda</taxon>
        <taxon>Chelicerata</taxon>
        <taxon>Arachnida</taxon>
        <taxon>Araneae</taxon>
        <taxon>Araneomorphae</taxon>
        <taxon>Entelegynae</taxon>
        <taxon>Araneoidea</taxon>
        <taxon>Nephilidae</taxon>
        <taxon>Trichonephila</taxon>
        <taxon>Trichonephila inaurata</taxon>
    </lineage>
</organism>
<name>A0A8X6XJI4_9ARAC</name>
<dbReference type="OrthoDB" id="77522at2759"/>
<feature type="region of interest" description="Disordered" evidence="1">
    <location>
        <begin position="42"/>
        <end position="69"/>
    </location>
</feature>
<evidence type="ECO:0000313" key="3">
    <source>
        <dbReference type="Proteomes" id="UP000886998"/>
    </source>
</evidence>
<dbReference type="EMBL" id="BMAV01010022">
    <property type="protein sequence ID" value="GFY54800.1"/>
    <property type="molecule type" value="Genomic_DNA"/>
</dbReference>
<dbReference type="AlphaFoldDB" id="A0A8X6XJI4"/>
<comment type="caution">
    <text evidence="2">The sequence shown here is derived from an EMBL/GenBank/DDBJ whole genome shotgun (WGS) entry which is preliminary data.</text>
</comment>
<evidence type="ECO:0000313" key="2">
    <source>
        <dbReference type="EMBL" id="GFY54800.1"/>
    </source>
</evidence>
<sequence length="69" mass="7949">MSTPMFVKNTRIQKAVTLINNLDSSKFPLLLTRILQKIHLKKNPRGSHPCKNPEKEPLKPMESAFLHLK</sequence>
<gene>
    <name evidence="2" type="ORF">TNIN_67871</name>
</gene>
<reference evidence="2" key="1">
    <citation type="submission" date="2020-08" db="EMBL/GenBank/DDBJ databases">
        <title>Multicomponent nature underlies the extraordinary mechanical properties of spider dragline silk.</title>
        <authorList>
            <person name="Kono N."/>
            <person name="Nakamura H."/>
            <person name="Mori M."/>
            <person name="Yoshida Y."/>
            <person name="Ohtoshi R."/>
            <person name="Malay A.D."/>
            <person name="Moran D.A.P."/>
            <person name="Tomita M."/>
            <person name="Numata K."/>
            <person name="Arakawa K."/>
        </authorList>
    </citation>
    <scope>NUCLEOTIDE SEQUENCE</scope>
</reference>
<dbReference type="Proteomes" id="UP000886998">
    <property type="component" value="Unassembled WGS sequence"/>
</dbReference>
<protein>
    <submittedName>
        <fullName evidence="2">Uncharacterized protein</fullName>
    </submittedName>
</protein>
<proteinExistence type="predicted"/>